<evidence type="ECO:0000313" key="2">
    <source>
        <dbReference type="Proteomes" id="UP000007306"/>
    </source>
</evidence>
<dbReference type="GeneID" id="127784878"/>
<dbReference type="Proteomes" id="UP000007306">
    <property type="component" value="Chromosome 9"/>
</dbReference>
<dbReference type="KEGG" id="ogl:127784878"/>
<proteinExistence type="predicted"/>
<dbReference type="Gramene" id="ORGLA09G0062500.1">
    <property type="protein sequence ID" value="ORGLA09G0062500.1"/>
    <property type="gene ID" value="ORGLA09G0062500"/>
</dbReference>
<keyword evidence="2" id="KW-1185">Reference proteome</keyword>
<reference evidence="1" key="1">
    <citation type="submission" date="2015-06" db="UniProtKB">
        <authorList>
            <consortium name="EnsemblPlants"/>
        </authorList>
    </citation>
    <scope>IDENTIFICATION</scope>
</reference>
<protein>
    <submittedName>
        <fullName evidence="1">Uncharacterized protein</fullName>
    </submittedName>
</protein>
<reference evidence="1 2" key="2">
    <citation type="submission" date="2018-04" db="EMBL/GenBank/DDBJ databases">
        <title>OglaRS2 (Oryza glaberrima Reference Sequence Version 2).</title>
        <authorList>
            <person name="Zhang J."/>
            <person name="Kudrna D."/>
            <person name="Lee S."/>
            <person name="Talag J."/>
            <person name="Rajasekar S."/>
            <person name="Wing R.A."/>
        </authorList>
    </citation>
    <scope>NUCLEOTIDE SEQUENCE [LARGE SCALE GENOMIC DNA]</scope>
    <source>
        <strain evidence="1 2">cv. IRGC 96717</strain>
    </source>
</reference>
<dbReference type="PANTHER" id="PTHR34563">
    <property type="entry name" value="BNACNNG33880D PROTEIN"/>
    <property type="match status" value="1"/>
</dbReference>
<name>I1QNJ6_ORYGL</name>
<gene>
    <name evidence="1" type="primary">LOC127784878</name>
</gene>
<dbReference type="OMA" id="ASPACYD"/>
<dbReference type="HOGENOM" id="CLU_158919_1_0_1"/>
<organism evidence="1 2">
    <name type="scientific">Oryza glaberrima</name>
    <name type="common">African rice</name>
    <dbReference type="NCBI Taxonomy" id="4538"/>
    <lineage>
        <taxon>Eukaryota</taxon>
        <taxon>Viridiplantae</taxon>
        <taxon>Streptophyta</taxon>
        <taxon>Embryophyta</taxon>
        <taxon>Tracheophyta</taxon>
        <taxon>Spermatophyta</taxon>
        <taxon>Magnoliopsida</taxon>
        <taxon>Liliopsida</taxon>
        <taxon>Poales</taxon>
        <taxon>Poaceae</taxon>
        <taxon>BOP clade</taxon>
        <taxon>Oryzoideae</taxon>
        <taxon>Oryzeae</taxon>
        <taxon>Oryzinae</taxon>
        <taxon>Oryza</taxon>
    </lineage>
</organism>
<dbReference type="RefSeq" id="XP_052168247.1">
    <property type="nucleotide sequence ID" value="XM_052312287.1"/>
</dbReference>
<sequence length="88" mass="9450">MGKLAKLVGGIKARLRRRKMLTAAAAAAESSSSSSCYDKMEKTNSMKVEITSRRAQKLIAKNLAIVDAMVAGSNSNNSSKAKKRAFFP</sequence>
<evidence type="ECO:0000313" key="1">
    <source>
        <dbReference type="EnsemblPlants" id="ORGLA09G0062500.1"/>
    </source>
</evidence>
<dbReference type="AlphaFoldDB" id="I1QNJ6"/>
<dbReference type="PANTHER" id="PTHR34563:SF5">
    <property type="entry name" value="OS09G0380100 PROTEIN"/>
    <property type="match status" value="1"/>
</dbReference>
<dbReference type="EnsemblPlants" id="ORGLA09G0062500.1">
    <property type="protein sequence ID" value="ORGLA09G0062500.1"/>
    <property type="gene ID" value="ORGLA09G0062500"/>
</dbReference>
<accession>I1QNJ6</accession>